<organism evidence="2 3">
    <name type="scientific">Halteria grandinella</name>
    <dbReference type="NCBI Taxonomy" id="5974"/>
    <lineage>
        <taxon>Eukaryota</taxon>
        <taxon>Sar</taxon>
        <taxon>Alveolata</taxon>
        <taxon>Ciliophora</taxon>
        <taxon>Intramacronucleata</taxon>
        <taxon>Spirotrichea</taxon>
        <taxon>Stichotrichia</taxon>
        <taxon>Sporadotrichida</taxon>
        <taxon>Halteriidae</taxon>
        <taxon>Halteria</taxon>
    </lineage>
</organism>
<comment type="caution">
    <text evidence="2">The sequence shown here is derived from an EMBL/GenBank/DDBJ whole genome shotgun (WGS) entry which is preliminary data.</text>
</comment>
<accession>A0A8J8T4L3</accession>
<name>A0A8J8T4L3_HALGN</name>
<reference evidence="2" key="1">
    <citation type="submission" date="2019-06" db="EMBL/GenBank/DDBJ databases">
        <authorList>
            <person name="Zheng W."/>
        </authorList>
    </citation>
    <scope>NUCLEOTIDE SEQUENCE</scope>
    <source>
        <strain evidence="2">QDHG01</strain>
    </source>
</reference>
<evidence type="ECO:0000256" key="1">
    <source>
        <dbReference type="SAM" id="MobiDB-lite"/>
    </source>
</evidence>
<evidence type="ECO:0000313" key="3">
    <source>
        <dbReference type="Proteomes" id="UP000785679"/>
    </source>
</evidence>
<feature type="region of interest" description="Disordered" evidence="1">
    <location>
        <begin position="1"/>
        <end position="26"/>
    </location>
</feature>
<evidence type="ECO:0000313" key="2">
    <source>
        <dbReference type="EMBL" id="TNV82127.1"/>
    </source>
</evidence>
<gene>
    <name evidence="2" type="ORF">FGO68_gene1365</name>
</gene>
<sequence length="530" mass="59640">MMSSKSKFGNMVLPGANSTQRTNPYRARNDSMLDQRKQNVMAMYDKARQYYGATQNGMQQSQEPLFNQFNQYMNQSTMLTATGSKDAFNRANTMNMGHATLSKISTQSKSHLRSSKKKLDTLSPGVGQSMCFRSVERDNTIENINKRSSKYLDSQYRPSFSLIHRRAPAFCIGQKSIQFLKSLDSNSDHSRSKSPAKEAFKGLMLADKRKSIAPPVIAVLHDKSKQQDAQGKTKLVPLKNLQSLFNQPVSKASLTHQISSIGERNSIKVPASLILDKNMLMSALMSQSDQSHLSETFVDEDRLKNVKSKLIEMDKMQDRYHNPHLLSLGFIVSKNESPHMNRFLTINRSPEVLTQVKRVPSPSLNGYSPRKGIEVVSNCVQNCYDYNIDSVKKNPNKSALDFSKITSRRTDLIDGSGFRGIINYSNVTTGKDTILPNQQVPGYLEFDKVKGREWLEDLSTATGSSTPKPLKVDFTDYLPNSIKRKMLGKNQKYGGRHIVRDAGLQSIIKTTNRENSLQVSHNNSISIEMQ</sequence>
<keyword evidence="3" id="KW-1185">Reference proteome</keyword>
<dbReference type="Proteomes" id="UP000785679">
    <property type="component" value="Unassembled WGS sequence"/>
</dbReference>
<dbReference type="EMBL" id="RRYP01005340">
    <property type="protein sequence ID" value="TNV82127.1"/>
    <property type="molecule type" value="Genomic_DNA"/>
</dbReference>
<dbReference type="OrthoDB" id="10678360at2759"/>
<dbReference type="AlphaFoldDB" id="A0A8J8T4L3"/>
<protein>
    <submittedName>
        <fullName evidence="2">Uncharacterized protein</fullName>
    </submittedName>
</protein>
<proteinExistence type="predicted"/>